<dbReference type="AlphaFoldDB" id="A0A7J7GDA5"/>
<reference evidence="8 9" key="2">
    <citation type="submission" date="2020-07" db="EMBL/GenBank/DDBJ databases">
        <title>Genome assembly of wild tea tree DASZ reveals pedigree and selection history of tea varieties.</title>
        <authorList>
            <person name="Zhang W."/>
        </authorList>
    </citation>
    <scope>NUCLEOTIDE SEQUENCE [LARGE SCALE GENOMIC DNA]</scope>
    <source>
        <strain evidence="9">cv. G240</strain>
        <tissue evidence="8">Leaf</tissue>
    </source>
</reference>
<comment type="similarity">
    <text evidence="2">Belongs to the TspO/BZRP family.</text>
</comment>
<evidence type="ECO:0000256" key="5">
    <source>
        <dbReference type="ARBA" id="ARBA00023136"/>
    </source>
</evidence>
<dbReference type="Proteomes" id="UP000593564">
    <property type="component" value="Unassembled WGS sequence"/>
</dbReference>
<feature type="region of interest" description="Disordered" evidence="6">
    <location>
        <begin position="1"/>
        <end position="36"/>
    </location>
</feature>
<gene>
    <name evidence="8" type="ORF">HYC85_024880</name>
</gene>
<dbReference type="Pfam" id="PF03073">
    <property type="entry name" value="TspO_MBR"/>
    <property type="match status" value="1"/>
</dbReference>
<evidence type="ECO:0000256" key="3">
    <source>
        <dbReference type="ARBA" id="ARBA00022692"/>
    </source>
</evidence>
<dbReference type="EMBL" id="JACBKZ010000012">
    <property type="protein sequence ID" value="KAF5937374.1"/>
    <property type="molecule type" value="Genomic_DNA"/>
</dbReference>
<evidence type="ECO:0000256" key="6">
    <source>
        <dbReference type="SAM" id="MobiDB-lite"/>
    </source>
</evidence>
<organism evidence="8 9">
    <name type="scientific">Camellia sinensis</name>
    <name type="common">Tea plant</name>
    <name type="synonym">Thea sinensis</name>
    <dbReference type="NCBI Taxonomy" id="4442"/>
    <lineage>
        <taxon>Eukaryota</taxon>
        <taxon>Viridiplantae</taxon>
        <taxon>Streptophyta</taxon>
        <taxon>Embryophyta</taxon>
        <taxon>Tracheophyta</taxon>
        <taxon>Spermatophyta</taxon>
        <taxon>Magnoliopsida</taxon>
        <taxon>eudicotyledons</taxon>
        <taxon>Gunneridae</taxon>
        <taxon>Pentapetalae</taxon>
        <taxon>asterids</taxon>
        <taxon>Ericales</taxon>
        <taxon>Theaceae</taxon>
        <taxon>Camellia</taxon>
    </lineage>
</organism>
<comment type="subcellular location">
    <subcellularLocation>
        <location evidence="1">Membrane</location>
        <topology evidence="1">Multi-pass membrane protein</topology>
    </subcellularLocation>
</comment>
<feature type="transmembrane region" description="Helical" evidence="7">
    <location>
        <begin position="139"/>
        <end position="159"/>
    </location>
</feature>
<evidence type="ECO:0000256" key="4">
    <source>
        <dbReference type="ARBA" id="ARBA00022989"/>
    </source>
</evidence>
<name>A0A7J7GDA5_CAMSI</name>
<dbReference type="InterPro" id="IPR038330">
    <property type="entry name" value="TspO/MBR-related_sf"/>
</dbReference>
<proteinExistence type="inferred from homology"/>
<dbReference type="FunFam" id="1.20.1260.100:FF:000001">
    <property type="entry name" value="translocator protein 2"/>
    <property type="match status" value="1"/>
</dbReference>
<dbReference type="InterPro" id="IPR004307">
    <property type="entry name" value="TspO_MBR"/>
</dbReference>
<feature type="transmembrane region" description="Helical" evidence="7">
    <location>
        <begin position="82"/>
        <end position="103"/>
    </location>
</feature>
<evidence type="ECO:0000256" key="1">
    <source>
        <dbReference type="ARBA" id="ARBA00004141"/>
    </source>
</evidence>
<sequence length="190" mass="21138">MAPETDNLVRHRAKDEPNIDHNNNSSSNNKGRRQRRSAMARRGIRSLAIAITFPVSLHVAVIILLSGRHRVAPKPVWFPSPWILHTIFVGSAAIMGLCAWFVWAEGGFHRKPQALAFLMSYLALSVAWDPIVFGVGAVWVGLMVSVGMFGALFGCSRIFKDMNPIAADLVKLCLIWVGFVISLNLKLLYW</sequence>
<evidence type="ECO:0000313" key="8">
    <source>
        <dbReference type="EMBL" id="KAF5937374.1"/>
    </source>
</evidence>
<evidence type="ECO:0000313" key="9">
    <source>
        <dbReference type="Proteomes" id="UP000593564"/>
    </source>
</evidence>
<dbReference type="PANTHER" id="PTHR10057:SF0">
    <property type="entry name" value="TRANSLOCATOR PROTEIN"/>
    <property type="match status" value="1"/>
</dbReference>
<dbReference type="GO" id="GO:0033013">
    <property type="term" value="P:tetrapyrrole metabolic process"/>
    <property type="evidence" value="ECO:0007669"/>
    <property type="project" value="UniProtKB-ARBA"/>
</dbReference>
<feature type="transmembrane region" description="Helical" evidence="7">
    <location>
        <begin position="115"/>
        <end position="133"/>
    </location>
</feature>
<feature type="transmembrane region" description="Helical" evidence="7">
    <location>
        <begin position="43"/>
        <end position="67"/>
    </location>
</feature>
<comment type="caution">
    <text evidence="8">The sequence shown here is derived from an EMBL/GenBank/DDBJ whole genome shotgun (WGS) entry which is preliminary data.</text>
</comment>
<evidence type="ECO:0000256" key="7">
    <source>
        <dbReference type="SAM" id="Phobius"/>
    </source>
</evidence>
<dbReference type="Gene3D" id="1.20.1260.100">
    <property type="entry name" value="TspO/MBR protein"/>
    <property type="match status" value="1"/>
</dbReference>
<protein>
    <submittedName>
        <fullName evidence="8">Uncharacterized protein</fullName>
    </submittedName>
</protein>
<keyword evidence="4 7" id="KW-1133">Transmembrane helix</keyword>
<dbReference type="GO" id="GO:0016020">
    <property type="term" value="C:membrane"/>
    <property type="evidence" value="ECO:0007669"/>
    <property type="project" value="UniProtKB-SubCell"/>
</dbReference>
<dbReference type="CDD" id="cd15904">
    <property type="entry name" value="TSPO_MBR"/>
    <property type="match status" value="1"/>
</dbReference>
<feature type="transmembrane region" description="Helical" evidence="7">
    <location>
        <begin position="171"/>
        <end position="189"/>
    </location>
</feature>
<reference evidence="9" key="1">
    <citation type="journal article" date="2020" name="Nat. Commun.">
        <title>Genome assembly of wild tea tree DASZ reveals pedigree and selection history of tea varieties.</title>
        <authorList>
            <person name="Zhang W."/>
            <person name="Zhang Y."/>
            <person name="Qiu H."/>
            <person name="Guo Y."/>
            <person name="Wan H."/>
            <person name="Zhang X."/>
            <person name="Scossa F."/>
            <person name="Alseekh S."/>
            <person name="Zhang Q."/>
            <person name="Wang P."/>
            <person name="Xu L."/>
            <person name="Schmidt M.H."/>
            <person name="Jia X."/>
            <person name="Li D."/>
            <person name="Zhu A."/>
            <person name="Guo F."/>
            <person name="Chen W."/>
            <person name="Ni D."/>
            <person name="Usadel B."/>
            <person name="Fernie A.R."/>
            <person name="Wen W."/>
        </authorList>
    </citation>
    <scope>NUCLEOTIDE SEQUENCE [LARGE SCALE GENOMIC DNA]</scope>
    <source>
        <strain evidence="9">cv. G240</strain>
    </source>
</reference>
<evidence type="ECO:0000256" key="2">
    <source>
        <dbReference type="ARBA" id="ARBA00007524"/>
    </source>
</evidence>
<feature type="compositionally biased region" description="Basic and acidic residues" evidence="6">
    <location>
        <begin position="7"/>
        <end position="19"/>
    </location>
</feature>
<keyword evidence="9" id="KW-1185">Reference proteome</keyword>
<keyword evidence="5 7" id="KW-0472">Membrane</keyword>
<keyword evidence="3 7" id="KW-0812">Transmembrane</keyword>
<dbReference type="PANTHER" id="PTHR10057">
    <property type="entry name" value="PERIPHERAL-TYPE BENZODIAZEPINE RECEPTOR"/>
    <property type="match status" value="1"/>
</dbReference>
<accession>A0A7J7GDA5</accession>